<dbReference type="Gene3D" id="1.20.930.10">
    <property type="entry name" value="Conserved domain common to transcription factors TFIIS, elongin A, CRSP70"/>
    <property type="match status" value="1"/>
</dbReference>
<evidence type="ECO:0000256" key="1">
    <source>
        <dbReference type="SAM" id="Coils"/>
    </source>
</evidence>
<proteinExistence type="predicted"/>
<feature type="compositionally biased region" description="Basic and acidic residues" evidence="2">
    <location>
        <begin position="767"/>
        <end position="777"/>
    </location>
</feature>
<feature type="region of interest" description="Disordered" evidence="2">
    <location>
        <begin position="516"/>
        <end position="547"/>
    </location>
</feature>
<dbReference type="STRING" id="218851.A0A2G5EIE0"/>
<keyword evidence="4" id="KW-1185">Reference proteome</keyword>
<reference evidence="3 4" key="1">
    <citation type="submission" date="2017-09" db="EMBL/GenBank/DDBJ databases">
        <title>WGS assembly of Aquilegia coerulea Goldsmith.</title>
        <authorList>
            <person name="Hodges S."/>
            <person name="Kramer E."/>
            <person name="Nordborg M."/>
            <person name="Tomkins J."/>
            <person name="Borevitz J."/>
            <person name="Derieg N."/>
            <person name="Yan J."/>
            <person name="Mihaltcheva S."/>
            <person name="Hayes R.D."/>
            <person name="Rokhsar D."/>
        </authorList>
    </citation>
    <scope>NUCLEOTIDE SEQUENCE [LARGE SCALE GENOMIC DNA]</scope>
    <source>
        <strain evidence="4">cv. Goldsmith</strain>
    </source>
</reference>
<evidence type="ECO:0000256" key="2">
    <source>
        <dbReference type="SAM" id="MobiDB-lite"/>
    </source>
</evidence>
<dbReference type="Proteomes" id="UP000230069">
    <property type="component" value="Unassembled WGS sequence"/>
</dbReference>
<evidence type="ECO:0000313" key="3">
    <source>
        <dbReference type="EMBL" id="PIA55461.1"/>
    </source>
</evidence>
<name>A0A2G5EIE0_AQUCA</name>
<evidence type="ECO:0000313" key="4">
    <source>
        <dbReference type="Proteomes" id="UP000230069"/>
    </source>
</evidence>
<feature type="region of interest" description="Disordered" evidence="2">
    <location>
        <begin position="709"/>
        <end position="790"/>
    </location>
</feature>
<accession>A0A2G5EIE0</accession>
<gene>
    <name evidence="3" type="ORF">AQUCO_00700033v1</name>
</gene>
<dbReference type="AlphaFoldDB" id="A0A2G5EIE0"/>
<dbReference type="InterPro" id="IPR035441">
    <property type="entry name" value="TFIIS/LEDGF_dom_sf"/>
</dbReference>
<dbReference type="OrthoDB" id="1595674at2759"/>
<sequence length="1003" mass="108704">MGLEDFFTLTEMKGGLLTIDRVDELVSRMQQEKESAVKNVGEAARQWSTVANTLAATKNRDILKHFIESGGLYFVDQWLQESQQYSSESSVEESMCELLGALENFPIDNETPVFSGIIVTVKNLIGHKSLIIQERVKSLLDWLSQGNLNKLDCQNVEKDDKGHQDIKPLSTIVSVASSSLEQSAAINTPAEVGDDEDRGVIVLSENELQHPRNLVCSQSESIAVAEIPLSTKQIFSHTTVSKGDENVLFQSDAQGLSIMPTPSQPSLCNVEESSVHPDVRTSSAGTCHSPVTVESNGKVSRAEVLELKEFSSESVETKSAEVEKSFSQVSCSVGSDHVTLADTNAQQSVMEPVINDVDDKESEFCIRKTFLTGVDSNTSTVVSNPSDVPVGFGLTKRSRSKINLQTSDQIDGIHSNVSQDIFITGCRSRKEEDVETSFRVAAKDVKVLALEPIIKRVGSEDSATTGDLSKLTTDMKSSDEIRKSRLDIELDFAEDDPLEVARIVAKEAERQVVDYREPLYSSSSKQNSGGRSVQPGSPDSVNGEQDHPMAELQNEMPAEENLSDGVMSPNGEDHVISAKNMDEPDLSQITKAAQEPAYEKRAHGFDLNEGSYSQEMDQPRTLVSSITPATAPKSAVELHGAPTGHFEGKTECSGSVTASLRVLDAEKAFSVEGSSSLKHRHDFLDIDLNVAEGGYDGSTDPFFAKIPLSSGLPSGESSVEVSSKRAKRLKLDLNQTVDNGDRSPSPVSSSSSKKNVMRNLDLNDNPSLHDSHIHLSDHGASSSQMRNDGAKLQVDGPCISILGTRVPISTGEIMPQTRSFLPNGPVPVSSICASYAQSGGSMGPQFAMPYVAPSPGFGYNGLRMEPYMSLSSGMYGSPPMPYTVDPRETPVGQQIMGSSMALPPSYARLPFPMNLTSAPSGFNWIGPPQANVDLSSGLFTGEVENREGTSRQLFVPGQVNMMEEQMGSASHPMSSGMVVRRREPDNGYDPSYLGLFKMHPPWR</sequence>
<dbReference type="PANTHER" id="PTHR47292">
    <property type="entry name" value="TRANSCRIPTION ELONGATION FACTOR (TFIIS) FAMILY PROTEIN-RELATED"/>
    <property type="match status" value="1"/>
</dbReference>
<feature type="compositionally biased region" description="Low complexity" evidence="2">
    <location>
        <begin position="709"/>
        <end position="721"/>
    </location>
</feature>
<dbReference type="EMBL" id="KZ305024">
    <property type="protein sequence ID" value="PIA55461.1"/>
    <property type="molecule type" value="Genomic_DNA"/>
</dbReference>
<evidence type="ECO:0008006" key="5">
    <source>
        <dbReference type="Google" id="ProtNLM"/>
    </source>
</evidence>
<dbReference type="EMBL" id="KZ305024">
    <property type="protein sequence ID" value="PIA55460.1"/>
    <property type="molecule type" value="Genomic_DNA"/>
</dbReference>
<feature type="compositionally biased region" description="Polar residues" evidence="2">
    <location>
        <begin position="534"/>
        <end position="543"/>
    </location>
</feature>
<dbReference type="FunCoup" id="A0A2G5EIE0">
    <property type="interactions" value="2464"/>
</dbReference>
<organism evidence="3 4">
    <name type="scientific">Aquilegia coerulea</name>
    <name type="common">Rocky mountain columbine</name>
    <dbReference type="NCBI Taxonomy" id="218851"/>
    <lineage>
        <taxon>Eukaryota</taxon>
        <taxon>Viridiplantae</taxon>
        <taxon>Streptophyta</taxon>
        <taxon>Embryophyta</taxon>
        <taxon>Tracheophyta</taxon>
        <taxon>Spermatophyta</taxon>
        <taxon>Magnoliopsida</taxon>
        <taxon>Ranunculales</taxon>
        <taxon>Ranunculaceae</taxon>
        <taxon>Thalictroideae</taxon>
        <taxon>Aquilegia</taxon>
    </lineage>
</organism>
<feature type="coiled-coil region" evidence="1">
    <location>
        <begin position="19"/>
        <end position="46"/>
    </location>
</feature>
<feature type="compositionally biased region" description="Low complexity" evidence="2">
    <location>
        <begin position="743"/>
        <end position="752"/>
    </location>
</feature>
<dbReference type="PANTHER" id="PTHR47292:SF1">
    <property type="entry name" value="TRANSCRIPTION ELONGATION FACTOR (TFIIS) FAMILY PROTEIN"/>
    <property type="match status" value="1"/>
</dbReference>
<keyword evidence="1" id="KW-0175">Coiled coil</keyword>
<feature type="compositionally biased region" description="Low complexity" evidence="2">
    <location>
        <begin position="521"/>
        <end position="532"/>
    </location>
</feature>
<protein>
    <recommendedName>
        <fullName evidence="5">TFIIS N-terminal domain-containing protein</fullName>
    </recommendedName>
</protein>